<evidence type="ECO:0000313" key="3">
    <source>
        <dbReference type="EMBL" id="KIN00007.1"/>
    </source>
</evidence>
<comment type="similarity">
    <text evidence="1">Belongs to the GST superfamily.</text>
</comment>
<dbReference type="PROSITE" id="PS50404">
    <property type="entry name" value="GST_NTER"/>
    <property type="match status" value="1"/>
</dbReference>
<proteinExistence type="inferred from homology"/>
<dbReference type="OrthoDB" id="412788at2759"/>
<dbReference type="Pfam" id="PF02798">
    <property type="entry name" value="GST_N"/>
    <property type="match status" value="1"/>
</dbReference>
<feature type="domain" description="GST N-terminal" evidence="2">
    <location>
        <begin position="19"/>
        <end position="112"/>
    </location>
</feature>
<dbReference type="Proteomes" id="UP000054321">
    <property type="component" value="Unassembled WGS sequence"/>
</dbReference>
<dbReference type="SUPFAM" id="SSF52833">
    <property type="entry name" value="Thioredoxin-like"/>
    <property type="match status" value="1"/>
</dbReference>
<keyword evidence="4" id="KW-1185">Reference proteome</keyword>
<dbReference type="AlphaFoldDB" id="A0A0C3HCA5"/>
<dbReference type="SUPFAM" id="SSF47616">
    <property type="entry name" value="GST C-terminal domain-like"/>
    <property type="match status" value="1"/>
</dbReference>
<dbReference type="InterPro" id="IPR004045">
    <property type="entry name" value="Glutathione_S-Trfase_N"/>
</dbReference>
<sequence>MAAQGIEVSSHLAAGDMKQPFKLYHNIFSICSLQVRFCVSLGNLIGSSFPNLEFEEHEIDIYHSGQLDEQFLCHVNPKGQVPALVNESVLGTPLTDSMDITFYLAELYPSLCPTAHTPTIVKMVKSLHSISFLALSFTKPHHREYIYNLEEPLKAILAKPDLSAEYRRALEWKLQFHKSTQSPQVTQESTDTAIAESKIVLEEVDMILSKWGTEGNWLFGATPTSLDAHVIVFIARLRETGNENIIPGSVSLYADTVMAMPEWKKLMNGKPTSYSVYNTSF</sequence>
<dbReference type="Gene3D" id="3.40.30.10">
    <property type="entry name" value="Glutaredoxin"/>
    <property type="match status" value="1"/>
</dbReference>
<evidence type="ECO:0000256" key="1">
    <source>
        <dbReference type="ARBA" id="ARBA00007409"/>
    </source>
</evidence>
<dbReference type="PANTHER" id="PTHR44051:SF8">
    <property type="entry name" value="GLUTATHIONE S-TRANSFERASE GSTA"/>
    <property type="match status" value="1"/>
</dbReference>
<gene>
    <name evidence="3" type="ORF">OIDMADRAFT_55897</name>
</gene>
<reference evidence="4" key="2">
    <citation type="submission" date="2015-01" db="EMBL/GenBank/DDBJ databases">
        <title>Evolutionary Origins and Diversification of the Mycorrhizal Mutualists.</title>
        <authorList>
            <consortium name="DOE Joint Genome Institute"/>
            <consortium name="Mycorrhizal Genomics Consortium"/>
            <person name="Kohler A."/>
            <person name="Kuo A."/>
            <person name="Nagy L.G."/>
            <person name="Floudas D."/>
            <person name="Copeland A."/>
            <person name="Barry K.W."/>
            <person name="Cichocki N."/>
            <person name="Veneault-Fourrey C."/>
            <person name="LaButti K."/>
            <person name="Lindquist E.A."/>
            <person name="Lipzen A."/>
            <person name="Lundell T."/>
            <person name="Morin E."/>
            <person name="Murat C."/>
            <person name="Riley R."/>
            <person name="Ohm R."/>
            <person name="Sun H."/>
            <person name="Tunlid A."/>
            <person name="Henrissat B."/>
            <person name="Grigoriev I.V."/>
            <person name="Hibbett D.S."/>
            <person name="Martin F."/>
        </authorList>
    </citation>
    <scope>NUCLEOTIDE SEQUENCE [LARGE SCALE GENOMIC DNA]</scope>
    <source>
        <strain evidence="4">Zn</strain>
    </source>
</reference>
<organism evidence="3 4">
    <name type="scientific">Oidiodendron maius (strain Zn)</name>
    <dbReference type="NCBI Taxonomy" id="913774"/>
    <lineage>
        <taxon>Eukaryota</taxon>
        <taxon>Fungi</taxon>
        <taxon>Dikarya</taxon>
        <taxon>Ascomycota</taxon>
        <taxon>Pezizomycotina</taxon>
        <taxon>Leotiomycetes</taxon>
        <taxon>Leotiomycetes incertae sedis</taxon>
        <taxon>Myxotrichaceae</taxon>
        <taxon>Oidiodendron</taxon>
    </lineage>
</organism>
<reference evidence="3 4" key="1">
    <citation type="submission" date="2014-04" db="EMBL/GenBank/DDBJ databases">
        <authorList>
            <consortium name="DOE Joint Genome Institute"/>
            <person name="Kuo A."/>
            <person name="Martino E."/>
            <person name="Perotto S."/>
            <person name="Kohler A."/>
            <person name="Nagy L.G."/>
            <person name="Floudas D."/>
            <person name="Copeland A."/>
            <person name="Barry K.W."/>
            <person name="Cichocki N."/>
            <person name="Veneault-Fourrey C."/>
            <person name="LaButti K."/>
            <person name="Lindquist E.A."/>
            <person name="Lipzen A."/>
            <person name="Lundell T."/>
            <person name="Morin E."/>
            <person name="Murat C."/>
            <person name="Sun H."/>
            <person name="Tunlid A."/>
            <person name="Henrissat B."/>
            <person name="Grigoriev I.V."/>
            <person name="Hibbett D.S."/>
            <person name="Martin F."/>
            <person name="Nordberg H.P."/>
            <person name="Cantor M.N."/>
            <person name="Hua S.X."/>
        </authorList>
    </citation>
    <scope>NUCLEOTIDE SEQUENCE [LARGE SCALE GENOMIC DNA]</scope>
    <source>
        <strain evidence="3 4">Zn</strain>
    </source>
</reference>
<dbReference type="InParanoid" id="A0A0C3HCA5"/>
<protein>
    <recommendedName>
        <fullName evidence="2">GST N-terminal domain-containing protein</fullName>
    </recommendedName>
</protein>
<accession>A0A0C3HCA5</accession>
<dbReference type="PANTHER" id="PTHR44051">
    <property type="entry name" value="GLUTATHIONE S-TRANSFERASE-RELATED"/>
    <property type="match status" value="1"/>
</dbReference>
<name>A0A0C3HCA5_OIDMZ</name>
<dbReference type="EMBL" id="KN832878">
    <property type="protein sequence ID" value="KIN00007.1"/>
    <property type="molecule type" value="Genomic_DNA"/>
</dbReference>
<dbReference type="InterPro" id="IPR036282">
    <property type="entry name" value="Glutathione-S-Trfase_C_sf"/>
</dbReference>
<dbReference type="CDD" id="cd00570">
    <property type="entry name" value="GST_N_family"/>
    <property type="match status" value="1"/>
</dbReference>
<dbReference type="HOGENOM" id="CLU_088985_0_0_1"/>
<evidence type="ECO:0000313" key="4">
    <source>
        <dbReference type="Proteomes" id="UP000054321"/>
    </source>
</evidence>
<dbReference type="InterPro" id="IPR036249">
    <property type="entry name" value="Thioredoxin-like_sf"/>
</dbReference>
<evidence type="ECO:0000259" key="2">
    <source>
        <dbReference type="PROSITE" id="PS50404"/>
    </source>
</evidence>